<accession>A0A8R7Q7R9</accession>
<dbReference type="PROSITE" id="PS50842">
    <property type="entry name" value="EXPANSIN_EG45"/>
    <property type="match status" value="1"/>
</dbReference>
<dbReference type="Gramene" id="TuG1812G0400003144.01.T01">
    <property type="protein sequence ID" value="TuG1812G0400003144.01.T01"/>
    <property type="gene ID" value="TuG1812G0400003144.01"/>
</dbReference>
<dbReference type="CDD" id="cd22274">
    <property type="entry name" value="DPBB_EXPA_N"/>
    <property type="match status" value="1"/>
</dbReference>
<reference evidence="9" key="2">
    <citation type="submission" date="2018-03" db="EMBL/GenBank/DDBJ databases">
        <title>The Triticum urartu genome reveals the dynamic nature of wheat genome evolution.</title>
        <authorList>
            <person name="Ling H."/>
            <person name="Ma B."/>
            <person name="Shi X."/>
            <person name="Liu H."/>
            <person name="Dong L."/>
            <person name="Sun H."/>
            <person name="Cao Y."/>
            <person name="Gao Q."/>
            <person name="Zheng S."/>
            <person name="Li Y."/>
            <person name="Yu Y."/>
            <person name="Du H."/>
            <person name="Qi M."/>
            <person name="Li Y."/>
            <person name="Yu H."/>
            <person name="Cui Y."/>
            <person name="Wang N."/>
            <person name="Chen C."/>
            <person name="Wu H."/>
            <person name="Zhao Y."/>
            <person name="Zhang J."/>
            <person name="Li Y."/>
            <person name="Zhou W."/>
            <person name="Zhang B."/>
            <person name="Hu W."/>
            <person name="Eijk M."/>
            <person name="Tang J."/>
            <person name="Witsenboer H."/>
            <person name="Zhao S."/>
            <person name="Li Z."/>
            <person name="Zhang A."/>
            <person name="Wang D."/>
            <person name="Liang C."/>
        </authorList>
    </citation>
    <scope>NUCLEOTIDE SEQUENCE [LARGE SCALE GENOMIC DNA]</scope>
    <source>
        <strain evidence="9">cv. G1812</strain>
    </source>
</reference>
<evidence type="ECO:0000256" key="5">
    <source>
        <dbReference type="ARBA" id="ARBA00023136"/>
    </source>
</evidence>
<evidence type="ECO:0000256" key="2">
    <source>
        <dbReference type="ARBA" id="ARBA00022512"/>
    </source>
</evidence>
<dbReference type="InterPro" id="IPR002963">
    <property type="entry name" value="Expansin"/>
</dbReference>
<dbReference type="AlphaFoldDB" id="A0A8R7Q7R9"/>
<keyword evidence="6" id="KW-0961">Cell wall biogenesis/degradation</keyword>
<dbReference type="Proteomes" id="UP000015106">
    <property type="component" value="Chromosome 4"/>
</dbReference>
<keyword evidence="10" id="KW-1185">Reference proteome</keyword>
<dbReference type="RefSeq" id="XP_048573712.1">
    <property type="nucleotide sequence ID" value="XM_048717755.1"/>
</dbReference>
<dbReference type="OrthoDB" id="636220at2759"/>
<keyword evidence="4 6" id="KW-0732">Signal</keyword>
<feature type="chain" id="PRO_5035968774" description="Expansin" evidence="6">
    <location>
        <begin position="34"/>
        <end position="262"/>
    </location>
</feature>
<comment type="subcellular location">
    <subcellularLocation>
        <location evidence="6">Secreted</location>
        <location evidence="6">Cell wall</location>
    </subcellularLocation>
    <subcellularLocation>
        <location evidence="6">Membrane</location>
        <topology evidence="6">Peripheral membrane protein</topology>
    </subcellularLocation>
</comment>
<dbReference type="InterPro" id="IPR007117">
    <property type="entry name" value="Expansin_CBD"/>
</dbReference>
<dbReference type="Pfam" id="PF03330">
    <property type="entry name" value="DPBB_1"/>
    <property type="match status" value="1"/>
</dbReference>
<dbReference type="GO" id="GO:0016020">
    <property type="term" value="C:membrane"/>
    <property type="evidence" value="ECO:0007669"/>
    <property type="project" value="UniProtKB-SubCell"/>
</dbReference>
<dbReference type="Gene3D" id="2.60.40.760">
    <property type="entry name" value="Expansin, cellulose-binding-like domain"/>
    <property type="match status" value="1"/>
</dbReference>
<reference evidence="9" key="3">
    <citation type="submission" date="2022-06" db="UniProtKB">
        <authorList>
            <consortium name="EnsemblPlants"/>
        </authorList>
    </citation>
    <scope>IDENTIFICATION</scope>
</reference>
<dbReference type="Pfam" id="PF01357">
    <property type="entry name" value="Expansin_C"/>
    <property type="match status" value="1"/>
</dbReference>
<dbReference type="InterPro" id="IPR036749">
    <property type="entry name" value="Expansin_CBD_sf"/>
</dbReference>
<dbReference type="SUPFAM" id="SSF49590">
    <property type="entry name" value="PHL pollen allergen"/>
    <property type="match status" value="1"/>
</dbReference>
<dbReference type="PRINTS" id="PR01226">
    <property type="entry name" value="EXPANSIN"/>
</dbReference>
<evidence type="ECO:0000256" key="1">
    <source>
        <dbReference type="ARBA" id="ARBA00005392"/>
    </source>
</evidence>
<dbReference type="InterPro" id="IPR009009">
    <property type="entry name" value="RlpA-like_DPBB"/>
</dbReference>
<organism evidence="9 10">
    <name type="scientific">Triticum urartu</name>
    <name type="common">Red wild einkorn</name>
    <name type="synonym">Crithodium urartu</name>
    <dbReference type="NCBI Taxonomy" id="4572"/>
    <lineage>
        <taxon>Eukaryota</taxon>
        <taxon>Viridiplantae</taxon>
        <taxon>Streptophyta</taxon>
        <taxon>Embryophyta</taxon>
        <taxon>Tracheophyta</taxon>
        <taxon>Spermatophyta</taxon>
        <taxon>Magnoliopsida</taxon>
        <taxon>Liliopsida</taxon>
        <taxon>Poales</taxon>
        <taxon>Poaceae</taxon>
        <taxon>BOP clade</taxon>
        <taxon>Pooideae</taxon>
        <taxon>Triticodae</taxon>
        <taxon>Triticeae</taxon>
        <taxon>Triticinae</taxon>
        <taxon>Triticum</taxon>
    </lineage>
</organism>
<dbReference type="KEGG" id="tua:125554157"/>
<gene>
    <name evidence="9" type="primary">LOC125554157</name>
</gene>
<dbReference type="InterPro" id="IPR007112">
    <property type="entry name" value="Expansin/allergen_DPBB_dom"/>
</dbReference>
<evidence type="ECO:0000259" key="7">
    <source>
        <dbReference type="PROSITE" id="PS50842"/>
    </source>
</evidence>
<feature type="domain" description="Expansin-like CBD" evidence="8">
    <location>
        <begin position="177"/>
        <end position="256"/>
    </location>
</feature>
<dbReference type="GO" id="GO:0005576">
    <property type="term" value="C:extracellular region"/>
    <property type="evidence" value="ECO:0007669"/>
    <property type="project" value="InterPro"/>
</dbReference>
<dbReference type="SUPFAM" id="SSF50685">
    <property type="entry name" value="Barwin-like endoglucanases"/>
    <property type="match status" value="1"/>
</dbReference>
<dbReference type="GeneID" id="125554157"/>
<dbReference type="GO" id="GO:0009664">
    <property type="term" value="P:plant-type cell wall organization"/>
    <property type="evidence" value="ECO:0007669"/>
    <property type="project" value="InterPro"/>
</dbReference>
<dbReference type="SMART" id="SM00837">
    <property type="entry name" value="DPBB_1"/>
    <property type="match status" value="1"/>
</dbReference>
<keyword evidence="5" id="KW-0472">Membrane</keyword>
<evidence type="ECO:0000313" key="9">
    <source>
        <dbReference type="EnsemblPlants" id="TuG1812G0400003144.01.T01"/>
    </source>
</evidence>
<comment type="similarity">
    <text evidence="1 6">Belongs to the expansin family. Expansin A subfamily.</text>
</comment>
<dbReference type="InterPro" id="IPR036908">
    <property type="entry name" value="RlpA-like_sf"/>
</dbReference>
<dbReference type="EnsemblPlants" id="TuG1812G0400003144.01.T01">
    <property type="protein sequence ID" value="TuG1812G0400003144.01.T01"/>
    <property type="gene ID" value="TuG1812G0400003144.01"/>
</dbReference>
<dbReference type="PANTHER" id="PTHR31867">
    <property type="entry name" value="EXPANSIN-A15"/>
    <property type="match status" value="1"/>
</dbReference>
<keyword evidence="3 6" id="KW-0964">Secreted</keyword>
<dbReference type="InterPro" id="IPR007118">
    <property type="entry name" value="Expan_Lol_pI"/>
</dbReference>
<evidence type="ECO:0000256" key="3">
    <source>
        <dbReference type="ARBA" id="ARBA00022525"/>
    </source>
</evidence>
<proteinExistence type="inferred from homology"/>
<name>A0A8R7Q7R9_TRIUA</name>
<keyword evidence="2 6" id="KW-0134">Cell wall</keyword>
<evidence type="ECO:0000256" key="6">
    <source>
        <dbReference type="RuleBase" id="RU365023"/>
    </source>
</evidence>
<feature type="domain" description="Expansin-like EG45" evidence="7">
    <location>
        <begin position="53"/>
        <end position="167"/>
    </location>
</feature>
<evidence type="ECO:0000313" key="10">
    <source>
        <dbReference type="Proteomes" id="UP000015106"/>
    </source>
</evidence>
<dbReference type="PROSITE" id="PS50843">
    <property type="entry name" value="EXPANSIN_CBD"/>
    <property type="match status" value="1"/>
</dbReference>
<sequence length="262" mass="28600">MFLGLSSRQMAAGMRFLQLFAAVLAFYFAPANSDWIPATATFYGGADGSDTMGGACGYENLYVAGYGINNVALSTALFNDGASCGQCYVIICDTSKSDMCKPGTSITVSASNFCPPNWDLPSDNGGWCNPPRHHFDMSQPAWENIGIYRAGIIPVFYQQVKCWRQGGVRFTINGFNYFELVLVANIGGSGSIKSMSVKGTNTAWIPMSRNWGANWHCLSGLVGQALSFAITSTGGQYLTFQDVVPAWWQFGQTFSTWHQFDY</sequence>
<comment type="function">
    <text evidence="6">Causes loosening and extension of plant cell walls by disrupting non-covalent bonding between cellulose microfibrils and matrix glucans. No enzymatic activity has been found.</text>
</comment>
<dbReference type="PRINTS" id="PR01225">
    <property type="entry name" value="EXPANSNFAMLY"/>
</dbReference>
<evidence type="ECO:0000259" key="8">
    <source>
        <dbReference type="PROSITE" id="PS50843"/>
    </source>
</evidence>
<evidence type="ECO:0000256" key="4">
    <source>
        <dbReference type="ARBA" id="ARBA00022729"/>
    </source>
</evidence>
<feature type="signal peptide" evidence="6">
    <location>
        <begin position="1"/>
        <end position="33"/>
    </location>
</feature>
<protein>
    <recommendedName>
        <fullName evidence="6">Expansin</fullName>
    </recommendedName>
</protein>
<reference evidence="10" key="1">
    <citation type="journal article" date="2013" name="Nature">
        <title>Draft genome of the wheat A-genome progenitor Triticum urartu.</title>
        <authorList>
            <person name="Ling H.Q."/>
            <person name="Zhao S."/>
            <person name="Liu D."/>
            <person name="Wang J."/>
            <person name="Sun H."/>
            <person name="Zhang C."/>
            <person name="Fan H."/>
            <person name="Li D."/>
            <person name="Dong L."/>
            <person name="Tao Y."/>
            <person name="Gao C."/>
            <person name="Wu H."/>
            <person name="Li Y."/>
            <person name="Cui Y."/>
            <person name="Guo X."/>
            <person name="Zheng S."/>
            <person name="Wang B."/>
            <person name="Yu K."/>
            <person name="Liang Q."/>
            <person name="Yang W."/>
            <person name="Lou X."/>
            <person name="Chen J."/>
            <person name="Feng M."/>
            <person name="Jian J."/>
            <person name="Zhang X."/>
            <person name="Luo G."/>
            <person name="Jiang Y."/>
            <person name="Liu J."/>
            <person name="Wang Z."/>
            <person name="Sha Y."/>
            <person name="Zhang B."/>
            <person name="Wu H."/>
            <person name="Tang D."/>
            <person name="Shen Q."/>
            <person name="Xue P."/>
            <person name="Zou S."/>
            <person name="Wang X."/>
            <person name="Liu X."/>
            <person name="Wang F."/>
            <person name="Yang Y."/>
            <person name="An X."/>
            <person name="Dong Z."/>
            <person name="Zhang K."/>
            <person name="Zhang X."/>
            <person name="Luo M.C."/>
            <person name="Dvorak J."/>
            <person name="Tong Y."/>
            <person name="Wang J."/>
            <person name="Yang H."/>
            <person name="Li Z."/>
            <person name="Wang D."/>
            <person name="Zhang A."/>
            <person name="Wang J."/>
        </authorList>
    </citation>
    <scope>NUCLEOTIDE SEQUENCE</scope>
    <source>
        <strain evidence="10">cv. G1812</strain>
    </source>
</reference>
<dbReference type="Gene3D" id="2.40.40.10">
    <property type="entry name" value="RlpA-like domain"/>
    <property type="match status" value="1"/>
</dbReference>